<feature type="compositionally biased region" description="Gly residues" evidence="1">
    <location>
        <begin position="163"/>
        <end position="172"/>
    </location>
</feature>
<dbReference type="GO" id="GO:0043752">
    <property type="term" value="F:adenosylcobinamide kinase activity"/>
    <property type="evidence" value="ECO:0007669"/>
    <property type="project" value="UniProtKB-EC"/>
</dbReference>
<dbReference type="GO" id="GO:0008820">
    <property type="term" value="F:cobinamide phosphate guanylyltransferase activity"/>
    <property type="evidence" value="ECO:0007669"/>
    <property type="project" value="UniProtKB-EC"/>
</dbReference>
<name>A0A6J4PMF7_9ACTN</name>
<dbReference type="EC" id="2.7.1.156" evidence="2"/>
<feature type="region of interest" description="Disordered" evidence="1">
    <location>
        <begin position="14"/>
        <end position="172"/>
    </location>
</feature>
<evidence type="ECO:0000313" key="2">
    <source>
        <dbReference type="EMBL" id="CAA9416912.1"/>
    </source>
</evidence>
<keyword evidence="2" id="KW-0418">Kinase</keyword>
<dbReference type="EMBL" id="CADCUO010000229">
    <property type="protein sequence ID" value="CAA9416912.1"/>
    <property type="molecule type" value="Genomic_DNA"/>
</dbReference>
<accession>A0A6J4PMF7</accession>
<proteinExistence type="predicted"/>
<organism evidence="2">
    <name type="scientific">uncultured Propionibacteriaceae bacterium</name>
    <dbReference type="NCBI Taxonomy" id="257457"/>
    <lineage>
        <taxon>Bacteria</taxon>
        <taxon>Bacillati</taxon>
        <taxon>Actinomycetota</taxon>
        <taxon>Actinomycetes</taxon>
        <taxon>Propionibacteriales</taxon>
        <taxon>Propionibacteriaceae</taxon>
        <taxon>environmental samples</taxon>
    </lineage>
</organism>
<feature type="compositionally biased region" description="Basic and acidic residues" evidence="1">
    <location>
        <begin position="140"/>
        <end position="162"/>
    </location>
</feature>
<sequence>DRWRTVGQVPLCGVGAGDRGCGQLCGARTSARPDRRPGMGGTDPHSPGQTSPALDNRGDPRPASGAQAARRCSSGRLSRHLADRCSRPAGHLGRTARGLAGPVPATAGRFGAGVDRGARTGGGGHERGRLGARLPVPVRQDLRRPAGPDEPGDRGRQRRGDPGRGGPGVEDL</sequence>
<evidence type="ECO:0000256" key="1">
    <source>
        <dbReference type="SAM" id="MobiDB-lite"/>
    </source>
</evidence>
<feature type="non-terminal residue" evidence="2">
    <location>
        <position position="172"/>
    </location>
</feature>
<protein>
    <submittedName>
        <fullName evidence="2">Adenosylcobinamide kinase / Adenosylcobinamide-phosphate guanylyltransferase</fullName>
        <ecNumber evidence="2">2.7.1.156</ecNumber>
        <ecNumber evidence="2">2.7.7.62</ecNumber>
    </submittedName>
</protein>
<keyword evidence="2" id="KW-0548">Nucleotidyltransferase</keyword>
<feature type="non-terminal residue" evidence="2">
    <location>
        <position position="1"/>
    </location>
</feature>
<keyword evidence="2" id="KW-0808">Transferase</keyword>
<reference evidence="2" key="1">
    <citation type="submission" date="2020-02" db="EMBL/GenBank/DDBJ databases">
        <authorList>
            <person name="Meier V. D."/>
        </authorList>
    </citation>
    <scope>NUCLEOTIDE SEQUENCE</scope>
    <source>
        <strain evidence="2">AVDCRST_MAG75</strain>
    </source>
</reference>
<dbReference type="AlphaFoldDB" id="A0A6J4PMF7"/>
<dbReference type="EC" id="2.7.7.62" evidence="2"/>
<gene>
    <name evidence="2" type="ORF">AVDCRST_MAG75-3167</name>
</gene>